<organism evidence="2 3">
    <name type="scientific">Rhodococcus opacus RKJ300 = JCM 13270</name>
    <dbReference type="NCBI Taxonomy" id="1165867"/>
    <lineage>
        <taxon>Bacteria</taxon>
        <taxon>Bacillati</taxon>
        <taxon>Actinomycetota</taxon>
        <taxon>Actinomycetes</taxon>
        <taxon>Mycobacteriales</taxon>
        <taxon>Nocardiaceae</taxon>
        <taxon>Rhodococcus</taxon>
    </lineage>
</organism>
<reference evidence="2 3" key="1">
    <citation type="journal article" date="2012" name="J. Bacteriol.">
        <title>Draft genome sequence of the nitrophenol-degrading actinomycete Rhodococcus imtechensis RKJ300.</title>
        <authorList>
            <person name="Vikram S."/>
            <person name="Kumar S."/>
            <person name="Subramanian S."/>
            <person name="Raghava G.P."/>
        </authorList>
    </citation>
    <scope>NUCLEOTIDE SEQUENCE [LARGE SCALE GENOMIC DNA]</scope>
    <source>
        <strain evidence="2 3">RKJ300</strain>
    </source>
</reference>
<keyword evidence="1" id="KW-1133">Transmembrane helix</keyword>
<feature type="transmembrane region" description="Helical" evidence="1">
    <location>
        <begin position="6"/>
        <end position="23"/>
    </location>
</feature>
<protein>
    <submittedName>
        <fullName evidence="2">Uncharacterized protein</fullName>
    </submittedName>
</protein>
<gene>
    <name evidence="2" type="ORF">W59_29690</name>
</gene>
<evidence type="ECO:0000313" key="2">
    <source>
        <dbReference type="EMBL" id="EID74988.1"/>
    </source>
</evidence>
<evidence type="ECO:0000256" key="1">
    <source>
        <dbReference type="SAM" id="Phobius"/>
    </source>
</evidence>
<accession>I0WF22</accession>
<keyword evidence="1" id="KW-0812">Transmembrane</keyword>
<dbReference type="EMBL" id="AJJH01000161">
    <property type="protein sequence ID" value="EID74988.1"/>
    <property type="molecule type" value="Genomic_DNA"/>
</dbReference>
<evidence type="ECO:0000313" key="3">
    <source>
        <dbReference type="Proteomes" id="UP000006447"/>
    </source>
</evidence>
<sequence length="24" mass="2665">MELLLNFVYTVASVLYTALFVNGS</sequence>
<comment type="caution">
    <text evidence="2">The sequence shown here is derived from an EMBL/GenBank/DDBJ whole genome shotgun (WGS) entry which is preliminary data.</text>
</comment>
<name>I0WF22_RHOOP</name>
<dbReference type="AlphaFoldDB" id="I0WF22"/>
<dbReference type="Proteomes" id="UP000006447">
    <property type="component" value="Unassembled WGS sequence"/>
</dbReference>
<proteinExistence type="predicted"/>
<dbReference type="PATRIC" id="fig|1165867.3.peg.6076"/>
<keyword evidence="1" id="KW-0472">Membrane</keyword>